<name>A0A8H3XKN4_GIGMA</name>
<protein>
    <submittedName>
        <fullName evidence="2">Uncharacterized protein</fullName>
    </submittedName>
</protein>
<comment type="caution">
    <text evidence="2">The sequence shown here is derived from an EMBL/GenBank/DDBJ whole genome shotgun (WGS) entry which is preliminary data.</text>
</comment>
<feature type="region of interest" description="Disordered" evidence="1">
    <location>
        <begin position="1"/>
        <end position="73"/>
    </location>
</feature>
<feature type="compositionally biased region" description="Basic and acidic residues" evidence="1">
    <location>
        <begin position="30"/>
        <end position="47"/>
    </location>
</feature>
<evidence type="ECO:0000313" key="2">
    <source>
        <dbReference type="EMBL" id="KAF0471630.1"/>
    </source>
</evidence>
<accession>A0A8H3XKN4</accession>
<evidence type="ECO:0000256" key="1">
    <source>
        <dbReference type="SAM" id="MobiDB-lite"/>
    </source>
</evidence>
<feature type="compositionally biased region" description="Polar residues" evidence="1">
    <location>
        <begin position="63"/>
        <end position="73"/>
    </location>
</feature>
<keyword evidence="3" id="KW-1185">Reference proteome</keyword>
<dbReference type="Proteomes" id="UP000439903">
    <property type="component" value="Unassembled WGS sequence"/>
</dbReference>
<evidence type="ECO:0000313" key="3">
    <source>
        <dbReference type="Proteomes" id="UP000439903"/>
    </source>
</evidence>
<gene>
    <name evidence="2" type="ORF">F8M41_025172</name>
</gene>
<proteinExistence type="predicted"/>
<dbReference type="EMBL" id="WTPW01000889">
    <property type="protein sequence ID" value="KAF0471630.1"/>
    <property type="molecule type" value="Genomic_DNA"/>
</dbReference>
<organism evidence="2 3">
    <name type="scientific">Gigaspora margarita</name>
    <dbReference type="NCBI Taxonomy" id="4874"/>
    <lineage>
        <taxon>Eukaryota</taxon>
        <taxon>Fungi</taxon>
        <taxon>Fungi incertae sedis</taxon>
        <taxon>Mucoromycota</taxon>
        <taxon>Glomeromycotina</taxon>
        <taxon>Glomeromycetes</taxon>
        <taxon>Diversisporales</taxon>
        <taxon>Gigasporaceae</taxon>
        <taxon>Gigaspora</taxon>
    </lineage>
</organism>
<reference evidence="2 3" key="1">
    <citation type="journal article" date="2019" name="Environ. Microbiol.">
        <title>At the nexus of three kingdoms: the genome of the mycorrhizal fungus Gigaspora margarita provides insights into plant, endobacterial and fungal interactions.</title>
        <authorList>
            <person name="Venice F."/>
            <person name="Ghignone S."/>
            <person name="Salvioli di Fossalunga A."/>
            <person name="Amselem J."/>
            <person name="Novero M."/>
            <person name="Xianan X."/>
            <person name="Sedzielewska Toro K."/>
            <person name="Morin E."/>
            <person name="Lipzen A."/>
            <person name="Grigoriev I.V."/>
            <person name="Henrissat B."/>
            <person name="Martin F.M."/>
            <person name="Bonfante P."/>
        </authorList>
    </citation>
    <scope>NUCLEOTIDE SEQUENCE [LARGE SCALE GENOMIC DNA]</scope>
    <source>
        <strain evidence="2 3">BEG34</strain>
    </source>
</reference>
<sequence length="73" mass="8225">MTQTGDKKCAKLPNHPKRFKKSEGIVGKAEFLDERTNKLGKRRREDTGGTTGISSKKKEETPISEQQKYAPSF</sequence>
<dbReference type="AlphaFoldDB" id="A0A8H3XKN4"/>